<dbReference type="AlphaFoldDB" id="A0A222MVW8"/>
<evidence type="ECO:0000313" key="3">
    <source>
        <dbReference type="EMBL" id="ASQ30049.1"/>
    </source>
</evidence>
<feature type="coiled-coil region" evidence="1">
    <location>
        <begin position="203"/>
        <end position="230"/>
    </location>
</feature>
<accession>A0A222MVW8</accession>
<dbReference type="PANTHER" id="PTHR32309:SF13">
    <property type="entry name" value="FERRIC ENTEROBACTIN TRANSPORT PROTEIN FEPE"/>
    <property type="match status" value="1"/>
</dbReference>
<dbReference type="GO" id="GO:0004713">
    <property type="term" value="F:protein tyrosine kinase activity"/>
    <property type="evidence" value="ECO:0007669"/>
    <property type="project" value="TreeGrafter"/>
</dbReference>
<keyword evidence="2" id="KW-1133">Transmembrane helix</keyword>
<evidence type="ECO:0000313" key="4">
    <source>
        <dbReference type="Proteomes" id="UP000201169"/>
    </source>
</evidence>
<dbReference type="EMBL" id="CP022347">
    <property type="protein sequence ID" value="ASQ30049.1"/>
    <property type="molecule type" value="Genomic_DNA"/>
</dbReference>
<keyword evidence="1" id="KW-0175">Coiled coil</keyword>
<evidence type="ECO:0000256" key="1">
    <source>
        <dbReference type="SAM" id="Coils"/>
    </source>
</evidence>
<dbReference type="GO" id="GO:0005886">
    <property type="term" value="C:plasma membrane"/>
    <property type="evidence" value="ECO:0007669"/>
    <property type="project" value="TreeGrafter"/>
</dbReference>
<evidence type="ECO:0000256" key="2">
    <source>
        <dbReference type="SAM" id="Phobius"/>
    </source>
</evidence>
<feature type="transmembrane region" description="Helical" evidence="2">
    <location>
        <begin position="51"/>
        <end position="72"/>
    </location>
</feature>
<dbReference type="PANTHER" id="PTHR32309">
    <property type="entry name" value="TYROSINE-PROTEIN KINASE"/>
    <property type="match status" value="1"/>
</dbReference>
<dbReference type="Proteomes" id="UP000201169">
    <property type="component" value="Chromosome"/>
</dbReference>
<proteinExistence type="predicted"/>
<dbReference type="OrthoDB" id="5452389at2"/>
<organism evidence="3 4">
    <name type="scientific">Campylobacter avium LMG 24591</name>
    <dbReference type="NCBI Taxonomy" id="522484"/>
    <lineage>
        <taxon>Bacteria</taxon>
        <taxon>Pseudomonadati</taxon>
        <taxon>Campylobacterota</taxon>
        <taxon>Epsilonproteobacteria</taxon>
        <taxon>Campylobacterales</taxon>
        <taxon>Campylobacteraceae</taxon>
        <taxon>Campylobacter</taxon>
    </lineage>
</organism>
<name>A0A222MVW8_9BACT</name>
<gene>
    <name evidence="3" type="primary">kpsE</name>
    <name evidence="3" type="ORF">CAV_0381</name>
</gene>
<feature type="transmembrane region" description="Helical" evidence="2">
    <location>
        <begin position="373"/>
        <end position="392"/>
    </location>
</feature>
<protein>
    <submittedName>
        <fullName evidence="3">Capsular polysaccharide export system, inner membrane protein</fullName>
    </submittedName>
</protein>
<dbReference type="RefSeq" id="WP_094324835.1">
    <property type="nucleotide sequence ID" value="NZ_CP022347.1"/>
</dbReference>
<keyword evidence="4" id="KW-1185">Reference proteome</keyword>
<keyword evidence="2" id="KW-0812">Transmembrane</keyword>
<dbReference type="InterPro" id="IPR050445">
    <property type="entry name" value="Bact_polysacc_biosynth/exp"/>
</dbReference>
<feature type="coiled-coil region" evidence="1">
    <location>
        <begin position="282"/>
        <end position="309"/>
    </location>
</feature>
<dbReference type="KEGG" id="cavi:CAV_0381"/>
<keyword evidence="2" id="KW-0472">Membrane</keyword>
<sequence>MNGKNVLKKIDKEKIIAKFRQLKEHRTFSTINQKDFWQKLRDILSLNTYKSVLFIMLFVLIYYAFIAAPRYVSSSYISVRSAGDNQGSSLSGLSALISPGTVNSNEDLIFLKTYITSLDMLKILDEKIGIRKLYESQKLDIFFRLYEDDSQESFLKFYQARVKVIDETGMLKLEVEGFSPEQAYTIATAILEESEKFVNEISHKSAREQLQFAETELVKYRDDYQKSRDKLIAFQNEHGVFDPLQEAESRASFTAQMEAEIASKEAKLLAMRSYINDDAPQLVTLRAEIKALKEQLEKEKNKVVSSSTKDQLNNLASDFQKLSIEAGFAEKAYTTALSSFETTRIEAIRKIKHLVIVQNPSYPQSETYPRKTYNIISIFVILSLAFGVLRLIKTIIEEHKY</sequence>
<reference evidence="3 4" key="1">
    <citation type="submission" date="2017-07" db="EMBL/GenBank/DDBJ databases">
        <title>Analysis of two Campylobacter avium genomes and identification of a novel hippuricase gene.</title>
        <authorList>
            <person name="Miller W.G."/>
            <person name="Chapman M.H."/>
            <person name="Yee E."/>
            <person name="Revez J."/>
            <person name="Bono J.L."/>
            <person name="Rossi M."/>
        </authorList>
    </citation>
    <scope>NUCLEOTIDE SEQUENCE [LARGE SCALE GENOMIC DNA]</scope>
    <source>
        <strain evidence="3 4">LMG 24591</strain>
    </source>
</reference>